<evidence type="ECO:0000313" key="1">
    <source>
        <dbReference type="EMBL" id="HIS35727.1"/>
    </source>
</evidence>
<organism evidence="1 2">
    <name type="scientific">Candidatus Scatousia excrementigallinarum</name>
    <dbReference type="NCBI Taxonomy" id="2840935"/>
    <lineage>
        <taxon>Bacteria</taxon>
        <taxon>Candidatus Scatousia</taxon>
    </lineage>
</organism>
<sequence>MEKKSVFSRAILFLGLIALVINTVEVNQIRLQTKSTTAESSIQKIMYNFPINIKLNQKIINDNNAEIIIKDKNFAEKIIAPITKVEYNLWGEPYRTTNSYNISDTNNRFLYVNANIKSLFKKQQNLNGLVKAKIIYLDKYEFECFALKTTKDKTDFTTSISLMPLQSEEIYFVTEMPKDFVNSNGSIKLELLVGNNKYVMKLR</sequence>
<gene>
    <name evidence="1" type="ORF">IAC10_03740</name>
</gene>
<dbReference type="EMBL" id="DVIU01000079">
    <property type="protein sequence ID" value="HIS35727.1"/>
    <property type="molecule type" value="Genomic_DNA"/>
</dbReference>
<dbReference type="Proteomes" id="UP000823928">
    <property type="component" value="Unassembled WGS sequence"/>
</dbReference>
<name>A0A9D1EYF4_9BACT</name>
<comment type="caution">
    <text evidence="1">The sequence shown here is derived from an EMBL/GenBank/DDBJ whole genome shotgun (WGS) entry which is preliminary data.</text>
</comment>
<dbReference type="AlphaFoldDB" id="A0A9D1EYF4"/>
<reference evidence="1" key="2">
    <citation type="journal article" date="2021" name="PeerJ">
        <title>Extensive microbial diversity within the chicken gut microbiome revealed by metagenomics and culture.</title>
        <authorList>
            <person name="Gilroy R."/>
            <person name="Ravi A."/>
            <person name="Getino M."/>
            <person name="Pursley I."/>
            <person name="Horton D.L."/>
            <person name="Alikhan N.F."/>
            <person name="Baker D."/>
            <person name="Gharbi K."/>
            <person name="Hall N."/>
            <person name="Watson M."/>
            <person name="Adriaenssens E.M."/>
            <person name="Foster-Nyarko E."/>
            <person name="Jarju S."/>
            <person name="Secka A."/>
            <person name="Antonio M."/>
            <person name="Oren A."/>
            <person name="Chaudhuri R.R."/>
            <person name="La Ragione R."/>
            <person name="Hildebrand F."/>
            <person name="Pallen M.J."/>
        </authorList>
    </citation>
    <scope>NUCLEOTIDE SEQUENCE</scope>
    <source>
        <strain evidence="1">6276</strain>
    </source>
</reference>
<accession>A0A9D1EYF4</accession>
<reference evidence="1" key="1">
    <citation type="submission" date="2020-10" db="EMBL/GenBank/DDBJ databases">
        <authorList>
            <person name="Gilroy R."/>
        </authorList>
    </citation>
    <scope>NUCLEOTIDE SEQUENCE</scope>
    <source>
        <strain evidence="1">6276</strain>
    </source>
</reference>
<protein>
    <submittedName>
        <fullName evidence="1">Uncharacterized protein</fullName>
    </submittedName>
</protein>
<proteinExistence type="predicted"/>
<evidence type="ECO:0000313" key="2">
    <source>
        <dbReference type="Proteomes" id="UP000823928"/>
    </source>
</evidence>